<keyword evidence="2" id="KW-0134">Cell wall</keyword>
<protein>
    <recommendedName>
        <fullName evidence="8">SDR-like Ig domain-containing protein</fullName>
    </recommendedName>
</protein>
<sequence length="201" mass="21047">MDHLVHLIKHCKMALLSVAILIVSLFSSSITVLATTPTDAGAGQVKVTGLTIDKHEVRNNGYVNVAVAFQGGANVQPGTTLTINLPQNTTNVAGLHGVRGKQAINATYNGNTIDNVATAEVSQDKVVITFNDHVKQLPNGFVGNFRFNAVAEAAINSKDKVTPATITVDGQSVSINVTNNSTPVGPGVSSQKPIDTSKTYL</sequence>
<feature type="region of interest" description="Disordered" evidence="6">
    <location>
        <begin position="177"/>
        <end position="201"/>
    </location>
</feature>
<evidence type="ECO:0000256" key="7">
    <source>
        <dbReference type="SAM" id="SignalP"/>
    </source>
</evidence>
<keyword evidence="4 7" id="KW-0732">Signal</keyword>
<evidence type="ECO:0000256" key="4">
    <source>
        <dbReference type="ARBA" id="ARBA00022729"/>
    </source>
</evidence>
<keyword evidence="3" id="KW-0964">Secreted</keyword>
<dbReference type="EMBL" id="BJUI01000051">
    <property type="protein sequence ID" value="GEK42727.1"/>
    <property type="molecule type" value="Genomic_DNA"/>
</dbReference>
<evidence type="ECO:0000259" key="8">
    <source>
        <dbReference type="Pfam" id="PF17961"/>
    </source>
</evidence>
<feature type="signal peptide" evidence="7">
    <location>
        <begin position="1"/>
        <end position="34"/>
    </location>
</feature>
<feature type="chain" id="PRO_5022161058" description="SDR-like Ig domain-containing protein" evidence="7">
    <location>
        <begin position="35"/>
        <end position="201"/>
    </location>
</feature>
<dbReference type="InterPro" id="IPR011252">
    <property type="entry name" value="Fibrogen-bd_dom1"/>
</dbReference>
<reference evidence="9 10" key="1">
    <citation type="submission" date="2019-07" db="EMBL/GenBank/DDBJ databases">
        <title>Whole genome shotgun sequence of Lactobacillus aviarius subsp. aviarius NBRC 102162.</title>
        <authorList>
            <person name="Hosoyama A."/>
            <person name="Uohara A."/>
            <person name="Ohji S."/>
            <person name="Ichikawa N."/>
        </authorList>
    </citation>
    <scope>NUCLEOTIDE SEQUENCE [LARGE SCALE GENOMIC DNA]</scope>
    <source>
        <strain evidence="9 10">NBRC 102162</strain>
    </source>
</reference>
<dbReference type="Gene3D" id="2.60.40.1280">
    <property type="match status" value="1"/>
</dbReference>
<name>A0A510WVW1_9LACO</name>
<comment type="subcellular location">
    <subcellularLocation>
        <location evidence="1">Secreted</location>
        <location evidence="1">Cell wall</location>
        <topology evidence="1">Peptidoglycan-anchor</topology>
    </subcellularLocation>
</comment>
<gene>
    <name evidence="9" type="ORF">LAV01_15590</name>
</gene>
<dbReference type="InterPro" id="IPR041171">
    <property type="entry name" value="SDR_Ig"/>
</dbReference>
<feature type="domain" description="SDR-like Ig" evidence="8">
    <location>
        <begin position="61"/>
        <end position="151"/>
    </location>
</feature>
<dbReference type="GO" id="GO:0007155">
    <property type="term" value="P:cell adhesion"/>
    <property type="evidence" value="ECO:0007669"/>
    <property type="project" value="InterPro"/>
</dbReference>
<dbReference type="InterPro" id="IPR008966">
    <property type="entry name" value="Adhesion_dom_sf"/>
</dbReference>
<evidence type="ECO:0000256" key="5">
    <source>
        <dbReference type="ARBA" id="ARBA00023088"/>
    </source>
</evidence>
<evidence type="ECO:0000256" key="2">
    <source>
        <dbReference type="ARBA" id="ARBA00022512"/>
    </source>
</evidence>
<dbReference type="RefSeq" id="WP_146993488.1">
    <property type="nucleotide sequence ID" value="NZ_BJUI01000051.1"/>
</dbReference>
<dbReference type="SUPFAM" id="SSF49401">
    <property type="entry name" value="Bacterial adhesins"/>
    <property type="match status" value="1"/>
</dbReference>
<evidence type="ECO:0000256" key="3">
    <source>
        <dbReference type="ARBA" id="ARBA00022525"/>
    </source>
</evidence>
<proteinExistence type="predicted"/>
<accession>A0A510WVW1</accession>
<keyword evidence="5" id="KW-0572">Peptidoglycan-anchor</keyword>
<keyword evidence="10" id="KW-1185">Reference proteome</keyword>
<evidence type="ECO:0000256" key="1">
    <source>
        <dbReference type="ARBA" id="ARBA00004168"/>
    </source>
</evidence>
<dbReference type="Proteomes" id="UP000321722">
    <property type="component" value="Unassembled WGS sequence"/>
</dbReference>
<comment type="caution">
    <text evidence="9">The sequence shown here is derived from an EMBL/GenBank/DDBJ whole genome shotgun (WGS) entry which is preliminary data.</text>
</comment>
<organism evidence="9 10">
    <name type="scientific">Ligilactobacillus aviarius</name>
    <dbReference type="NCBI Taxonomy" id="1606"/>
    <lineage>
        <taxon>Bacteria</taxon>
        <taxon>Bacillati</taxon>
        <taxon>Bacillota</taxon>
        <taxon>Bacilli</taxon>
        <taxon>Lactobacillales</taxon>
        <taxon>Lactobacillaceae</taxon>
        <taxon>Ligilactobacillus</taxon>
    </lineage>
</organism>
<dbReference type="AlphaFoldDB" id="A0A510WVW1"/>
<dbReference type="Pfam" id="PF17961">
    <property type="entry name" value="Big_8"/>
    <property type="match status" value="1"/>
</dbReference>
<evidence type="ECO:0000313" key="9">
    <source>
        <dbReference type="EMBL" id="GEK42727.1"/>
    </source>
</evidence>
<evidence type="ECO:0000256" key="6">
    <source>
        <dbReference type="SAM" id="MobiDB-lite"/>
    </source>
</evidence>
<evidence type="ECO:0000313" key="10">
    <source>
        <dbReference type="Proteomes" id="UP000321722"/>
    </source>
</evidence>